<dbReference type="InterPro" id="IPR000073">
    <property type="entry name" value="AB_hydrolase_1"/>
</dbReference>
<dbReference type="InterPro" id="IPR029058">
    <property type="entry name" value="AB_hydrolase_fold"/>
</dbReference>
<dbReference type="EMBL" id="BAAAZP010000022">
    <property type="protein sequence ID" value="GAA3653733.1"/>
    <property type="molecule type" value="Genomic_DNA"/>
</dbReference>
<feature type="domain" description="AB hydrolase-1" evidence="1">
    <location>
        <begin position="118"/>
        <end position="204"/>
    </location>
</feature>
<evidence type="ECO:0000313" key="3">
    <source>
        <dbReference type="Proteomes" id="UP001500902"/>
    </source>
</evidence>
<reference evidence="3" key="1">
    <citation type="journal article" date="2019" name="Int. J. Syst. Evol. Microbiol.">
        <title>The Global Catalogue of Microorganisms (GCM) 10K type strain sequencing project: providing services to taxonomists for standard genome sequencing and annotation.</title>
        <authorList>
            <consortium name="The Broad Institute Genomics Platform"/>
            <consortium name="The Broad Institute Genome Sequencing Center for Infectious Disease"/>
            <person name="Wu L."/>
            <person name="Ma J."/>
        </authorList>
    </citation>
    <scope>NUCLEOTIDE SEQUENCE [LARGE SCALE GENOMIC DNA]</scope>
    <source>
        <strain evidence="3">JCM 16904</strain>
    </source>
</reference>
<name>A0ABP7B9J0_9ACTN</name>
<dbReference type="SUPFAM" id="SSF53474">
    <property type="entry name" value="alpha/beta-Hydrolases"/>
    <property type="match status" value="1"/>
</dbReference>
<dbReference type="Proteomes" id="UP001500902">
    <property type="component" value="Unassembled WGS sequence"/>
</dbReference>
<evidence type="ECO:0000313" key="2">
    <source>
        <dbReference type="EMBL" id="GAA3653733.1"/>
    </source>
</evidence>
<accession>A0ABP7B9J0</accession>
<dbReference type="InterPro" id="IPR050266">
    <property type="entry name" value="AB_hydrolase_sf"/>
</dbReference>
<keyword evidence="3" id="KW-1185">Reference proteome</keyword>
<dbReference type="Gene3D" id="3.40.50.1820">
    <property type="entry name" value="alpha/beta hydrolase"/>
    <property type="match status" value="2"/>
</dbReference>
<dbReference type="PANTHER" id="PTHR43798">
    <property type="entry name" value="MONOACYLGLYCEROL LIPASE"/>
    <property type="match status" value="1"/>
</dbReference>
<protein>
    <recommendedName>
        <fullName evidence="1">AB hydrolase-1 domain-containing protein</fullName>
    </recommendedName>
</protein>
<sequence length="218" mass="23741">MIYEEFVRVSRDPAVELFTVRAAESLGRDPLLVIHGGPDWDHAYLLDPLAKLADRHDVIFPDLRGCGRSTRGLPDDQYTPAAATAEVWSDPALSGPALTRAAAFAGAEADVWRAEALDAYRERLSRVRFSAEWLRPWRAGTLPPARPDRAAGRLAVLGVPILLLHGRRDMTFPAALTERAGELIPSARAVLLDEAGHMAHVDRPGAWLAAVADFLSAP</sequence>
<organism evidence="2 3">
    <name type="scientific">Nonomuraea antimicrobica</name>
    <dbReference type="NCBI Taxonomy" id="561173"/>
    <lineage>
        <taxon>Bacteria</taxon>
        <taxon>Bacillati</taxon>
        <taxon>Actinomycetota</taxon>
        <taxon>Actinomycetes</taxon>
        <taxon>Streptosporangiales</taxon>
        <taxon>Streptosporangiaceae</taxon>
        <taxon>Nonomuraea</taxon>
    </lineage>
</organism>
<comment type="caution">
    <text evidence="2">The sequence shown here is derived from an EMBL/GenBank/DDBJ whole genome shotgun (WGS) entry which is preliminary data.</text>
</comment>
<gene>
    <name evidence="2" type="ORF">GCM10022224_016000</name>
</gene>
<evidence type="ECO:0000259" key="1">
    <source>
        <dbReference type="Pfam" id="PF00561"/>
    </source>
</evidence>
<feature type="domain" description="AB hydrolase-1" evidence="1">
    <location>
        <begin position="30"/>
        <end position="79"/>
    </location>
</feature>
<dbReference type="RefSeq" id="WP_344874533.1">
    <property type="nucleotide sequence ID" value="NZ_BAAAZP010000022.1"/>
</dbReference>
<proteinExistence type="predicted"/>
<dbReference type="PANTHER" id="PTHR43798:SF33">
    <property type="entry name" value="HYDROLASE, PUTATIVE (AFU_ORTHOLOGUE AFUA_2G14860)-RELATED"/>
    <property type="match status" value="1"/>
</dbReference>
<dbReference type="Pfam" id="PF00561">
    <property type="entry name" value="Abhydrolase_1"/>
    <property type="match status" value="2"/>
</dbReference>